<reference evidence="2" key="2">
    <citation type="submission" date="2021-05" db="EMBL/GenBank/DDBJ databases">
        <title>Protein family content uncovers lineage relationships and bacterial pathway maintenance mechanisms in DPANN archaea.</title>
        <authorList>
            <person name="Castelle C.J."/>
            <person name="Meheust R."/>
            <person name="Jaffe A.L."/>
            <person name="Seitz K."/>
            <person name="Gong X."/>
            <person name="Baker B.J."/>
            <person name="Banfield J.F."/>
        </authorList>
    </citation>
    <scope>NUCLEOTIDE SEQUENCE</scope>
    <source>
        <strain evidence="2">RIFCSPHIGHO2_01_FULL_AR10_44_11</strain>
    </source>
</reference>
<keyword evidence="1" id="KW-0812">Transmembrane</keyword>
<reference evidence="2" key="1">
    <citation type="submission" date="2021-03" db="EMBL/GenBank/DDBJ databases">
        <authorList>
            <person name="Jaffe A."/>
        </authorList>
    </citation>
    <scope>NUCLEOTIDE SEQUENCE</scope>
    <source>
        <strain evidence="2">RIFCSPHIGHO2_01_FULL_AR10_44_11</strain>
    </source>
</reference>
<keyword evidence="1" id="KW-0472">Membrane</keyword>
<name>A0A8T4KV09_9ARCH</name>
<dbReference type="InterPro" id="IPR021682">
    <property type="entry name" value="DUF2933"/>
</dbReference>
<organism evidence="2 3">
    <name type="scientific">Candidatus Iainarchaeum sp</name>
    <dbReference type="NCBI Taxonomy" id="3101447"/>
    <lineage>
        <taxon>Archaea</taxon>
        <taxon>Candidatus Iainarchaeota</taxon>
        <taxon>Candidatus Iainarchaeia</taxon>
        <taxon>Candidatus Iainarchaeales</taxon>
        <taxon>Candidatus Iainarchaeaceae</taxon>
        <taxon>Candidatus Iainarchaeum</taxon>
    </lineage>
</organism>
<evidence type="ECO:0000313" key="2">
    <source>
        <dbReference type="EMBL" id="MBS3057362.1"/>
    </source>
</evidence>
<dbReference type="Proteomes" id="UP000677687">
    <property type="component" value="Unassembled WGS sequence"/>
</dbReference>
<evidence type="ECO:0000256" key="1">
    <source>
        <dbReference type="SAM" id="Phobius"/>
    </source>
</evidence>
<comment type="caution">
    <text evidence="2">The sequence shown here is derived from an EMBL/GenBank/DDBJ whole genome shotgun (WGS) entry which is preliminary data.</text>
</comment>
<feature type="transmembrane region" description="Helical" evidence="1">
    <location>
        <begin position="33"/>
        <end position="49"/>
    </location>
</feature>
<dbReference type="EMBL" id="JAGVWD010000025">
    <property type="protein sequence ID" value="MBS3057362.1"/>
    <property type="molecule type" value="Genomic_DNA"/>
</dbReference>
<dbReference type="Pfam" id="PF11666">
    <property type="entry name" value="DUF2933"/>
    <property type="match status" value="1"/>
</dbReference>
<gene>
    <name evidence="2" type="ORF">J4415_01920</name>
</gene>
<feature type="transmembrane region" description="Helical" evidence="1">
    <location>
        <begin position="7"/>
        <end position="27"/>
    </location>
</feature>
<sequence length="66" mass="7652">MLNMNHKILMLLCCLVPIAIIAALFVFGFGQSYLWFAVLLLCPIMHLFMTQDMHGKNNKEKKEKCH</sequence>
<protein>
    <submittedName>
        <fullName evidence="2">DUF2933 domain-containing protein</fullName>
    </submittedName>
</protein>
<keyword evidence="1" id="KW-1133">Transmembrane helix</keyword>
<dbReference type="AlphaFoldDB" id="A0A8T4KV09"/>
<accession>A0A8T4KV09</accession>
<evidence type="ECO:0000313" key="3">
    <source>
        <dbReference type="Proteomes" id="UP000677687"/>
    </source>
</evidence>
<proteinExistence type="predicted"/>